<protein>
    <submittedName>
        <fullName evidence="1">Uncharacterized protein</fullName>
    </submittedName>
</protein>
<organism evidence="1 2">
    <name type="scientific">Colletotrichum asianum</name>
    <dbReference type="NCBI Taxonomy" id="702518"/>
    <lineage>
        <taxon>Eukaryota</taxon>
        <taxon>Fungi</taxon>
        <taxon>Dikarya</taxon>
        <taxon>Ascomycota</taxon>
        <taxon>Pezizomycotina</taxon>
        <taxon>Sordariomycetes</taxon>
        <taxon>Hypocreomycetidae</taxon>
        <taxon>Glomerellales</taxon>
        <taxon>Glomerellaceae</taxon>
        <taxon>Colletotrichum</taxon>
        <taxon>Colletotrichum gloeosporioides species complex</taxon>
    </lineage>
</organism>
<dbReference type="Proteomes" id="UP000434172">
    <property type="component" value="Unassembled WGS sequence"/>
</dbReference>
<reference evidence="1 2" key="1">
    <citation type="submission" date="2019-12" db="EMBL/GenBank/DDBJ databases">
        <title>A genome sequence resource for the geographically widespread anthracnose pathogen Colletotrichum asianum.</title>
        <authorList>
            <person name="Meng Y."/>
        </authorList>
    </citation>
    <scope>NUCLEOTIDE SEQUENCE [LARGE SCALE GENOMIC DNA]</scope>
    <source>
        <strain evidence="1 2">ICMP 18580</strain>
    </source>
</reference>
<comment type="caution">
    <text evidence="1">The sequence shown here is derived from an EMBL/GenBank/DDBJ whole genome shotgun (WGS) entry which is preliminary data.</text>
</comment>
<dbReference type="EMBL" id="WOWK01000089">
    <property type="protein sequence ID" value="KAF0319953.1"/>
    <property type="molecule type" value="Genomic_DNA"/>
</dbReference>
<keyword evidence="2" id="KW-1185">Reference proteome</keyword>
<evidence type="ECO:0000313" key="2">
    <source>
        <dbReference type="Proteomes" id="UP000434172"/>
    </source>
</evidence>
<sequence>MAFADGTASEFTVPSVNLEVQCSSLELTDTITFTKSLKEPLAGDFNEGGTLPNGTTSIPFRQTYPSSGYVSSFLYMTRASKRRFIDDLNQPLTISYGSKTFEDQPPIQVHDGSKWWCLHIAGHVYHARKVPIMLQRSDAILAIFMRGHFCGMGSSNHMNEASQTDDFLIDGFVSDQSNFYRKIYEVPLAVFEERFQ</sequence>
<name>A0A8H3W867_9PEZI</name>
<gene>
    <name evidence="1" type="ORF">GQ607_012896</name>
</gene>
<dbReference type="AlphaFoldDB" id="A0A8H3W867"/>
<accession>A0A8H3W867</accession>
<proteinExistence type="predicted"/>
<evidence type="ECO:0000313" key="1">
    <source>
        <dbReference type="EMBL" id="KAF0319953.1"/>
    </source>
</evidence>
<dbReference type="OrthoDB" id="4847662at2759"/>